<feature type="region of interest" description="Disordered" evidence="1">
    <location>
        <begin position="297"/>
        <end position="371"/>
    </location>
</feature>
<feature type="compositionally biased region" description="Low complexity" evidence="1">
    <location>
        <begin position="2174"/>
        <end position="2196"/>
    </location>
</feature>
<reference evidence="2" key="1">
    <citation type="journal article" date="2020" name="bioRxiv">
        <title>Comparative genomics of Chlamydomonas.</title>
        <authorList>
            <person name="Craig R.J."/>
            <person name="Hasan A.R."/>
            <person name="Ness R.W."/>
            <person name="Keightley P.D."/>
        </authorList>
    </citation>
    <scope>NUCLEOTIDE SEQUENCE</scope>
    <source>
        <strain evidence="2">CCAP 11/70</strain>
    </source>
</reference>
<feature type="region of interest" description="Disordered" evidence="1">
    <location>
        <begin position="1529"/>
        <end position="1599"/>
    </location>
</feature>
<feature type="region of interest" description="Disordered" evidence="1">
    <location>
        <begin position="1703"/>
        <end position="1725"/>
    </location>
</feature>
<feature type="compositionally biased region" description="Low complexity" evidence="1">
    <location>
        <begin position="958"/>
        <end position="975"/>
    </location>
</feature>
<feature type="compositionally biased region" description="Polar residues" evidence="1">
    <location>
        <begin position="254"/>
        <end position="268"/>
    </location>
</feature>
<dbReference type="EMBL" id="JAEHOE010000015">
    <property type="protein sequence ID" value="KAG2497129.1"/>
    <property type="molecule type" value="Genomic_DNA"/>
</dbReference>
<comment type="caution">
    <text evidence="2">The sequence shown here is derived from an EMBL/GenBank/DDBJ whole genome shotgun (WGS) entry which is preliminary data.</text>
</comment>
<dbReference type="OrthoDB" id="543877at2759"/>
<feature type="compositionally biased region" description="Low complexity" evidence="1">
    <location>
        <begin position="711"/>
        <end position="726"/>
    </location>
</feature>
<gene>
    <name evidence="2" type="ORF">HYH03_004720</name>
</gene>
<feature type="region of interest" description="Disordered" evidence="1">
    <location>
        <begin position="219"/>
        <end position="278"/>
    </location>
</feature>
<proteinExistence type="predicted"/>
<feature type="region of interest" description="Disordered" evidence="1">
    <location>
        <begin position="1"/>
        <end position="165"/>
    </location>
</feature>
<feature type="region of interest" description="Disordered" evidence="1">
    <location>
        <begin position="2362"/>
        <end position="2419"/>
    </location>
</feature>
<feature type="compositionally biased region" description="Acidic residues" evidence="1">
    <location>
        <begin position="152"/>
        <end position="161"/>
    </location>
</feature>
<feature type="compositionally biased region" description="Low complexity" evidence="1">
    <location>
        <begin position="351"/>
        <end position="370"/>
    </location>
</feature>
<feature type="compositionally biased region" description="Pro residues" evidence="1">
    <location>
        <begin position="1674"/>
        <end position="1684"/>
    </location>
</feature>
<feature type="compositionally biased region" description="Pro residues" evidence="1">
    <location>
        <begin position="2161"/>
        <end position="2173"/>
    </location>
</feature>
<feature type="compositionally biased region" description="Low complexity" evidence="1">
    <location>
        <begin position="2129"/>
        <end position="2160"/>
    </location>
</feature>
<evidence type="ECO:0000256" key="1">
    <source>
        <dbReference type="SAM" id="MobiDB-lite"/>
    </source>
</evidence>
<feature type="region of interest" description="Disordered" evidence="1">
    <location>
        <begin position="2119"/>
        <end position="2196"/>
    </location>
</feature>
<feature type="compositionally biased region" description="Gly residues" evidence="1">
    <location>
        <begin position="1789"/>
        <end position="1799"/>
    </location>
</feature>
<feature type="region of interest" description="Disordered" evidence="1">
    <location>
        <begin position="1659"/>
        <end position="1687"/>
    </location>
</feature>
<feature type="compositionally biased region" description="Polar residues" evidence="1">
    <location>
        <begin position="1572"/>
        <end position="1582"/>
    </location>
</feature>
<evidence type="ECO:0000313" key="3">
    <source>
        <dbReference type="Proteomes" id="UP000612055"/>
    </source>
</evidence>
<dbReference type="Proteomes" id="UP000612055">
    <property type="component" value="Unassembled WGS sequence"/>
</dbReference>
<feature type="region of interest" description="Disordered" evidence="1">
    <location>
        <begin position="703"/>
        <end position="733"/>
    </location>
</feature>
<protein>
    <submittedName>
        <fullName evidence="2">Uncharacterized protein</fullName>
    </submittedName>
</protein>
<accession>A0A835Y8K7</accession>
<feature type="region of interest" description="Disordered" evidence="1">
    <location>
        <begin position="1961"/>
        <end position="1987"/>
    </location>
</feature>
<feature type="compositionally biased region" description="Polar residues" evidence="1">
    <location>
        <begin position="982"/>
        <end position="991"/>
    </location>
</feature>
<feature type="region of interest" description="Disordered" evidence="1">
    <location>
        <begin position="745"/>
        <end position="765"/>
    </location>
</feature>
<feature type="region of interest" description="Disordered" evidence="1">
    <location>
        <begin position="1777"/>
        <end position="1799"/>
    </location>
</feature>
<feature type="compositionally biased region" description="Low complexity" evidence="1">
    <location>
        <begin position="32"/>
        <end position="67"/>
    </location>
</feature>
<feature type="compositionally biased region" description="Low complexity" evidence="1">
    <location>
        <begin position="330"/>
        <end position="343"/>
    </location>
</feature>
<feature type="compositionally biased region" description="Low complexity" evidence="1">
    <location>
        <begin position="1588"/>
        <end position="1599"/>
    </location>
</feature>
<sequence>MMDLPEALWGKPPALPGSQGSVLVAEHGGPGDQASQGGAAQAEAARVAVAAAGGPRSGAGAAAPAAATFTPPPLTLSRPPRQLWQREGPIPASGTAQTTSTPARPADAGPPAAFGLPPDLPNPASHRLLPFTERTGGPGGSTSSSKPADVSTADDGDADDGELGRFFEELQAAGGRLPPAEALAALETCTVVRALPSRQTFEALLRTVRRAAATSLATAGAASGALPRGGGAPAPLPQMVGRAQQPPTQPPQHARSSPQQPHQQTEPSVTVPRSEHSVSVLELPPAVTEQMEADDFTLPLPPLAAPSALLRPPEKPVLQRPPPRPPPTPNASAPAAATAAQSEPSPPPSGIGPQAPASLSSPPAAVSLPQPFGPALPPTRLVAVLSGLTRLGQPLSQPLWRELLAYLQPHLFFSATSSGPAAARSPSALAALRRRAALASPTSPATVATSTTAAPAPSQLPLSHYDLVDLATAMSAAGCNPTTPFLTAHSAAVLGWARHLTGRQAARLLWAYASLDFQPPAELATALAATLRSQVAGVAAGELARGVAALALMVTAARPGGGDCSGADGGAAARAAAGPAALLSEAATACVQQYRQALQAERAALSSRPAAQVPTLAAAGSPASAAASVLPMDDLWAWVPSATLLGGGKAKSAKAVVGASAAITPGAAAAGTGSRRDAKAAVAALREQAALMDWLAAAVLPSQPQADPSPVTAGPEASAAVAAPDSGESKPGTSVRLRLSIGQRSMDAGGSGVDDEPAPTEAAPSAAVSAASELPLLPGRLGAEGLAVAARLAAAQPAAAVELTEAWARRCLELAAPLVRRLRPADWVPTAQLLCRCYATHPALLVSVERAEGGGGGSGALRSLLTAACSSLDQLSYGQVVGLYGNVSALAAEAGVRQQLAAAEPAAGGDAELLALAAASLPSDCGRAGNGAPTAAEGDPARWLLALLRPREPPSPPKAQTSPPSAASAGPNAAPTVARKPTGTSPSQQLSTAPNAAPTPPLPPAQAAATAAATAAVAVMTHLLHSCVDARVSMPPAQLAAMRLAWQPLLPRPLQSSATAASAIASSPRTSGTLQAAAAAAGGAVDQGPAAAEAEAAGAGAERVAVAELLLAVAAAAPAAGEARDGAVLELAAALGGGAPAALAALPSAQLCLCLHHVALTVCNAPSSHKGSVAAAEDDPAAAAAAAVNADIANVELPAARAKAVVAAAEPLLRELAVRVTDTSRCDLQPRTWRLACRALARLSYSYGTSWPPRMRRLEATVAAAAGAAMTAPPPADAAAVGEVTPLQRALLTPLGLVARADGSPPSLAALRYALWVRRHLPASHALLGDAAWTAALAAAAGRRLRHLHPRAAVDWLCSTSAAAAAPPPPAVARHVWAVIKRGLPLLEPGQLCAGLWSGVRLGMRAPRDVIAAACDAAAAAANATVAAAEARAKVAGPFPQPLPDGVLPSVRQASLDAVRLLWAVQYDDRYTPRLPTAAALCRLLAAGWPALPLGDRSAALWSLARLPAPGAERAVRESGLGRVAVAALGPAPRNPSPLRSPGRGRGLTVVASGSASMSTSTSNAGARRSRSPSPLGSQSRRLSPVRAGAASGDEAAAGAPLHAAEPAAAAAANANASLAEVNDLARLAWALAKLRQQVPADKAEAICEALAAAAAVDSTPAGAATDASSTLEAPPPAPPPPGPLLGAKEAVQSLYAAARLQPSAADGSAGGGGRGRGGGGGSSKAAASLGALLRAVLLADPASLDARTLADGLGTLSRHRHALEPHRAALRQHQLKASDAPPPEAGSGRNGVGGGGAGGGWAKDPWVTAALDRAAELCERTALRGLGDRPVPAGCVLEVLRAADFLGAPLPPRLCAAAAAVLELHLPEMPAAQLAELVVLCSGGGGGNEPPLPAALAWQALRLLAAADSAALAEAAAEAAEAEAGADAEQVPPGALQPDELARVILAAPRVLAAVLDVEAAEPPPPPPPSSPPPPQTTTTPPPALPHRSVELRALLARRQLAAIVSGLACRPGDARVAAMSPDQLSMLLAGLGAAGAAPGGRWLRWAAGLAAARLGEASGHGIVRLAQALEAAEFWPGQKWASDCLQQASRLARERRMPASAHQQLRRSLQRLQALAAARTDGGGGRSTAATASLPDMRSASSPSSSAAAAEPSARRAQPPSPPPPDQPPSPTARSHAPAAAGAPDADAAGAAVAHAPADGGASVTAGAAVADGSAPTGAGPSAAAADALSGLLLSEAQRALGLLYCTNRAFEAASLAAALQPLSSAITIPTIPNSPPTSNSASATSATASASATASVPALAGASPTTHGPARVPAEAFSRLLLVYRLAEARVDGVVALTLKLVGLQSAYALHLLQRRRQQQRERRGGEGQEQEQARQQAAPGLRLRLSQRRGASRRALPPRDAAENEDAADAAAAAAAEGGDEAVRAGLASGGGCHGGFEPSGWSLRVAPGSLAPLEGWLGSGAARGVGEGLGVQAHPVGRVFRAGQGLEQAGARGARRRVEGGGEAPWVAGEHEVEGMEGRRGEGREGGAGEDERVARGLTLLFHARYCSLLADHCAV</sequence>
<organism evidence="2 3">
    <name type="scientific">Edaphochlamys debaryana</name>
    <dbReference type="NCBI Taxonomy" id="47281"/>
    <lineage>
        <taxon>Eukaryota</taxon>
        <taxon>Viridiplantae</taxon>
        <taxon>Chlorophyta</taxon>
        <taxon>core chlorophytes</taxon>
        <taxon>Chlorophyceae</taxon>
        <taxon>CS clade</taxon>
        <taxon>Chlamydomonadales</taxon>
        <taxon>Chlamydomonadales incertae sedis</taxon>
        <taxon>Edaphochlamys</taxon>
    </lineage>
</organism>
<evidence type="ECO:0000313" key="2">
    <source>
        <dbReference type="EMBL" id="KAG2497129.1"/>
    </source>
</evidence>
<feature type="compositionally biased region" description="Pro residues" evidence="1">
    <location>
        <begin position="1963"/>
        <end position="1986"/>
    </location>
</feature>
<feature type="compositionally biased region" description="Gly residues" evidence="1">
    <location>
        <begin position="1709"/>
        <end position="1723"/>
    </location>
</feature>
<name>A0A835Y8K7_9CHLO</name>
<feature type="compositionally biased region" description="Low complexity" evidence="1">
    <location>
        <begin position="102"/>
        <end position="117"/>
    </location>
</feature>
<feature type="compositionally biased region" description="Low complexity" evidence="1">
    <location>
        <begin position="1552"/>
        <end position="1567"/>
    </location>
</feature>
<feature type="compositionally biased region" description="Pro residues" evidence="1">
    <location>
        <begin position="319"/>
        <end position="329"/>
    </location>
</feature>
<keyword evidence="3" id="KW-1185">Reference proteome</keyword>
<feature type="region of interest" description="Disordered" evidence="1">
    <location>
        <begin position="950"/>
        <end position="1006"/>
    </location>
</feature>